<evidence type="ECO:0000256" key="1">
    <source>
        <dbReference type="SAM" id="Phobius"/>
    </source>
</evidence>
<keyword evidence="1" id="KW-0812">Transmembrane</keyword>
<organism evidence="2 3">
    <name type="scientific">Vibrio barjaei</name>
    <dbReference type="NCBI Taxonomy" id="1676683"/>
    <lineage>
        <taxon>Bacteria</taxon>
        <taxon>Pseudomonadati</taxon>
        <taxon>Pseudomonadota</taxon>
        <taxon>Gammaproteobacteria</taxon>
        <taxon>Vibrionales</taxon>
        <taxon>Vibrionaceae</taxon>
        <taxon>Vibrio</taxon>
    </lineage>
</organism>
<evidence type="ECO:0000313" key="2">
    <source>
        <dbReference type="EMBL" id="MFH0261944.1"/>
    </source>
</evidence>
<evidence type="ECO:0000313" key="3">
    <source>
        <dbReference type="Proteomes" id="UP001607125"/>
    </source>
</evidence>
<accession>A0ABW7IJZ0</accession>
<dbReference type="Proteomes" id="UP001607125">
    <property type="component" value="Unassembled WGS sequence"/>
</dbReference>
<dbReference type="RefSeq" id="WP_394629530.1">
    <property type="nucleotide sequence ID" value="NZ_JBIHSF010000008.1"/>
</dbReference>
<keyword evidence="3" id="KW-1185">Reference proteome</keyword>
<protein>
    <recommendedName>
        <fullName evidence="4">Transposase</fullName>
    </recommendedName>
</protein>
<keyword evidence="1" id="KW-0472">Membrane</keyword>
<gene>
    <name evidence="2" type="ORF">ACGRH2_16175</name>
</gene>
<feature type="transmembrane region" description="Helical" evidence="1">
    <location>
        <begin position="131"/>
        <end position="151"/>
    </location>
</feature>
<name>A0ABW7IJZ0_9VIBR</name>
<dbReference type="EMBL" id="JBIHSF010000008">
    <property type="protein sequence ID" value="MFH0261944.1"/>
    <property type="molecule type" value="Genomic_DNA"/>
</dbReference>
<proteinExistence type="predicted"/>
<evidence type="ECO:0008006" key="4">
    <source>
        <dbReference type="Google" id="ProtNLM"/>
    </source>
</evidence>
<sequence length="207" mass="23413">MKTTETAVQTPSFIVTYDDKESFKATQLAELFNETSRLYNAILYFLRSEYRDMLELSPFAVDMTGLGNMFYRHLSKKGLEYAKIESKHASVRTPLKTLVLENYPINLPQIHLNETQSLRVTSLNYNSPLKVAYSGVIIAVGLSVSICGGSIEFRKDGSFKAQLNGVNDTLQAIDKVMISPEVRSYIEAIEHQKLEEFASRLKDLKSE</sequence>
<reference evidence="2 3" key="1">
    <citation type="submission" date="2024-10" db="EMBL/GenBank/DDBJ databases">
        <authorList>
            <person name="Yibar A."/>
            <person name="Saticioglu I.B."/>
            <person name="Duman M."/>
            <person name="Ajmi N."/>
            <person name="Gurler F."/>
            <person name="Ay H."/>
            <person name="Onuk E."/>
            <person name="Guler S."/>
            <person name="Romalde J.L."/>
        </authorList>
    </citation>
    <scope>NUCLEOTIDE SEQUENCE [LARGE SCALE GENOMIC DNA]</scope>
    <source>
        <strain evidence="2 3">1-TCBS-B</strain>
    </source>
</reference>
<comment type="caution">
    <text evidence="2">The sequence shown here is derived from an EMBL/GenBank/DDBJ whole genome shotgun (WGS) entry which is preliminary data.</text>
</comment>
<keyword evidence="1" id="KW-1133">Transmembrane helix</keyword>